<accession>A0AAV1J5M9</accession>
<evidence type="ECO:0000256" key="11">
    <source>
        <dbReference type="ARBA" id="ARBA00023228"/>
    </source>
</evidence>
<evidence type="ECO:0000256" key="8">
    <source>
        <dbReference type="ARBA" id="ARBA00023145"/>
    </source>
</evidence>
<dbReference type="PANTHER" id="PTHR11010:SF38">
    <property type="entry name" value="LYSOSOMAL PRO-X CARBOXYPEPTIDASE"/>
    <property type="match status" value="1"/>
</dbReference>
<evidence type="ECO:0000256" key="12">
    <source>
        <dbReference type="ARBA" id="ARBA00052013"/>
    </source>
</evidence>
<dbReference type="SUPFAM" id="SSF53474">
    <property type="entry name" value="alpha/beta-Hydrolases"/>
    <property type="match status" value="1"/>
</dbReference>
<keyword evidence="8" id="KW-0865">Zymogen</keyword>
<dbReference type="Pfam" id="PF05577">
    <property type="entry name" value="Peptidase_S28"/>
    <property type="match status" value="1"/>
</dbReference>
<organism evidence="19 20">
    <name type="scientific">Leptosia nina</name>
    <dbReference type="NCBI Taxonomy" id="320188"/>
    <lineage>
        <taxon>Eukaryota</taxon>
        <taxon>Metazoa</taxon>
        <taxon>Ecdysozoa</taxon>
        <taxon>Arthropoda</taxon>
        <taxon>Hexapoda</taxon>
        <taxon>Insecta</taxon>
        <taxon>Pterygota</taxon>
        <taxon>Neoptera</taxon>
        <taxon>Endopterygota</taxon>
        <taxon>Lepidoptera</taxon>
        <taxon>Glossata</taxon>
        <taxon>Ditrysia</taxon>
        <taxon>Papilionoidea</taxon>
        <taxon>Pieridae</taxon>
        <taxon>Pierinae</taxon>
        <taxon>Leptosia</taxon>
    </lineage>
</organism>
<evidence type="ECO:0000256" key="6">
    <source>
        <dbReference type="ARBA" id="ARBA00022729"/>
    </source>
</evidence>
<keyword evidence="20" id="KW-1185">Reference proteome</keyword>
<keyword evidence="7" id="KW-0378">Hydrolase</keyword>
<comment type="similarity">
    <text evidence="2">Belongs to the peptidase S28 family.</text>
</comment>
<dbReference type="PANTHER" id="PTHR11010">
    <property type="entry name" value="PROTEASE S28 PRO-X CARBOXYPEPTIDASE-RELATED"/>
    <property type="match status" value="1"/>
</dbReference>
<sequence length="466" mass="52951">MWSFLLLLYLGSVQCDYKYDTKYFKVPLDHFGFQRNETFNIKYLENDENWDRGSGPIFFYTGNEGQIELFAKHTGFMWEIAPNYRAKIVFAEHRYYGSSMPFGNKSLDNEHIGYLTAAQALADYAKLIDYLQGGALHPRYPVIAFGGSYGGMLAAYFRMKYPHVVVGAIAASAPVHMYPGMVPCDVFSRIVTSSFKIANAKCVENVKHSWPLIRKYVANATTSEWLHKTWKLCDPIKDGKDTDTLIQFLQSMYETLAMVNYPFPSDFLVSLPAQPVRVVCQFLNESLTDEKLLEGIGKVLQTFTNYDGKSSCVDYKKGSDYGNLDASGWDYQACTEMIMPMCTTGKDDMFEPSPWNFTTYSEDCHKKYNVYPRPDSARIEYGGDRLQAASNIVFSNGLLDPWVGGGILNSISKSVTTVVIIDGAHHLDLMPSTQSDPASVQMARSIHRQNIDKWIREFREQWRTKP</sequence>
<evidence type="ECO:0000256" key="3">
    <source>
        <dbReference type="ARBA" id="ARBA00011738"/>
    </source>
</evidence>
<keyword evidence="9" id="KW-1015">Disulfide bond</keyword>
<evidence type="ECO:0000256" key="17">
    <source>
        <dbReference type="ARBA" id="ARBA00076608"/>
    </source>
</evidence>
<dbReference type="GO" id="GO:0006508">
    <property type="term" value="P:proteolysis"/>
    <property type="evidence" value="ECO:0007669"/>
    <property type="project" value="UniProtKB-KW"/>
</dbReference>
<comment type="subunit">
    <text evidence="3">Homodimer.</text>
</comment>
<comment type="caution">
    <text evidence="19">The sequence shown here is derived from an EMBL/GenBank/DDBJ whole genome shotgun (WGS) entry which is preliminary data.</text>
</comment>
<dbReference type="GO" id="GO:0008239">
    <property type="term" value="F:dipeptidyl-peptidase activity"/>
    <property type="evidence" value="ECO:0007669"/>
    <property type="project" value="TreeGrafter"/>
</dbReference>
<evidence type="ECO:0000256" key="1">
    <source>
        <dbReference type="ARBA" id="ARBA00004371"/>
    </source>
</evidence>
<dbReference type="InterPro" id="IPR029058">
    <property type="entry name" value="AB_hydrolase_fold"/>
</dbReference>
<comment type="catalytic activity">
    <reaction evidence="12">
        <text>Cleavage of a -Pro-|-Xaa bond to release a C-terminal amino acid.</text>
        <dbReference type="EC" id="3.4.16.2"/>
    </reaction>
</comment>
<name>A0AAV1J5M9_9NEOP</name>
<dbReference type="AlphaFoldDB" id="A0AAV1J5M9"/>
<evidence type="ECO:0000256" key="2">
    <source>
        <dbReference type="ARBA" id="ARBA00011079"/>
    </source>
</evidence>
<keyword evidence="11" id="KW-0458">Lysosome</keyword>
<evidence type="ECO:0000256" key="13">
    <source>
        <dbReference type="ARBA" id="ARBA00059701"/>
    </source>
</evidence>
<dbReference type="FunFam" id="1.20.120.980:FF:000002">
    <property type="entry name" value="lysosomal Pro-X carboxypeptidase"/>
    <property type="match status" value="1"/>
</dbReference>
<evidence type="ECO:0000256" key="9">
    <source>
        <dbReference type="ARBA" id="ARBA00023157"/>
    </source>
</evidence>
<dbReference type="Gene3D" id="1.20.120.980">
    <property type="entry name" value="Serine carboxypeptidase S28, SKS domain"/>
    <property type="match status" value="1"/>
</dbReference>
<feature type="signal peptide" evidence="18">
    <location>
        <begin position="1"/>
        <end position="15"/>
    </location>
</feature>
<keyword evidence="10" id="KW-0325">Glycoprotein</keyword>
<evidence type="ECO:0000313" key="20">
    <source>
        <dbReference type="Proteomes" id="UP001497472"/>
    </source>
</evidence>
<protein>
    <recommendedName>
        <fullName evidence="15">Lysosomal Pro-X carboxypeptidase</fullName>
        <ecNumber evidence="14">3.4.16.2</ecNumber>
    </recommendedName>
    <alternativeName>
        <fullName evidence="17">Proline carboxypeptidase</fullName>
    </alternativeName>
    <alternativeName>
        <fullName evidence="16">Prolylcarboxypeptidase</fullName>
    </alternativeName>
</protein>
<keyword evidence="4" id="KW-0121">Carboxypeptidase</keyword>
<dbReference type="EMBL" id="CAVLEF010000005">
    <property type="protein sequence ID" value="CAK1544360.1"/>
    <property type="molecule type" value="Genomic_DNA"/>
</dbReference>
<dbReference type="GO" id="GO:0005764">
    <property type="term" value="C:lysosome"/>
    <property type="evidence" value="ECO:0007669"/>
    <property type="project" value="UniProtKB-SubCell"/>
</dbReference>
<keyword evidence="5" id="KW-0645">Protease</keyword>
<reference evidence="19 20" key="1">
    <citation type="submission" date="2023-11" db="EMBL/GenBank/DDBJ databases">
        <authorList>
            <person name="Okamura Y."/>
        </authorList>
    </citation>
    <scope>NUCLEOTIDE SEQUENCE [LARGE SCALE GENOMIC DNA]</scope>
</reference>
<evidence type="ECO:0000256" key="18">
    <source>
        <dbReference type="SAM" id="SignalP"/>
    </source>
</evidence>
<dbReference type="Proteomes" id="UP001497472">
    <property type="component" value="Unassembled WGS sequence"/>
</dbReference>
<proteinExistence type="inferred from homology"/>
<dbReference type="InterPro" id="IPR042269">
    <property type="entry name" value="Ser_carbopepase_S28_SKS"/>
</dbReference>
<dbReference type="InterPro" id="IPR008758">
    <property type="entry name" value="Peptidase_S28"/>
</dbReference>
<evidence type="ECO:0000256" key="15">
    <source>
        <dbReference type="ARBA" id="ARBA00073691"/>
    </source>
</evidence>
<comment type="subcellular location">
    <subcellularLocation>
        <location evidence="1">Lysosome</location>
    </subcellularLocation>
</comment>
<evidence type="ECO:0000256" key="5">
    <source>
        <dbReference type="ARBA" id="ARBA00022670"/>
    </source>
</evidence>
<feature type="chain" id="PRO_5043516587" description="Lysosomal Pro-X carboxypeptidase" evidence="18">
    <location>
        <begin position="16"/>
        <end position="466"/>
    </location>
</feature>
<evidence type="ECO:0000256" key="10">
    <source>
        <dbReference type="ARBA" id="ARBA00023180"/>
    </source>
</evidence>
<gene>
    <name evidence="19" type="ORF">LNINA_LOCUS4114</name>
</gene>
<evidence type="ECO:0000313" key="19">
    <source>
        <dbReference type="EMBL" id="CAK1544360.1"/>
    </source>
</evidence>
<dbReference type="EC" id="3.4.16.2" evidence="14"/>
<comment type="function">
    <text evidence="13">Cleaves C-terminal amino acids linked to proline in peptides such as angiotensin II, III and des-Arg9-bradykinin. This cleavage occurs at acidic pH, but enzymatic activity is retained with some substrates at neutral pH.</text>
</comment>
<evidence type="ECO:0000256" key="14">
    <source>
        <dbReference type="ARBA" id="ARBA00066456"/>
    </source>
</evidence>
<keyword evidence="6 18" id="KW-0732">Signal</keyword>
<evidence type="ECO:0000256" key="4">
    <source>
        <dbReference type="ARBA" id="ARBA00022645"/>
    </source>
</evidence>
<dbReference type="Gene3D" id="3.40.50.1820">
    <property type="entry name" value="alpha/beta hydrolase"/>
    <property type="match status" value="1"/>
</dbReference>
<evidence type="ECO:0000256" key="7">
    <source>
        <dbReference type="ARBA" id="ARBA00022801"/>
    </source>
</evidence>
<evidence type="ECO:0000256" key="16">
    <source>
        <dbReference type="ARBA" id="ARBA00076475"/>
    </source>
</evidence>
<dbReference type="GO" id="GO:0004185">
    <property type="term" value="F:serine-type carboxypeptidase activity"/>
    <property type="evidence" value="ECO:0007669"/>
    <property type="project" value="UniProtKB-EC"/>
</dbReference>